<evidence type="ECO:0000313" key="5">
    <source>
        <dbReference type="Proteomes" id="UP001597182"/>
    </source>
</evidence>
<dbReference type="InterPro" id="IPR009430">
    <property type="entry name" value="GvpL/GvpF"/>
</dbReference>
<dbReference type="EMBL" id="JBHTMB010000115">
    <property type="protein sequence ID" value="MFD1234205.1"/>
    <property type="molecule type" value="Genomic_DNA"/>
</dbReference>
<evidence type="ECO:0000256" key="2">
    <source>
        <dbReference type="ARBA" id="ARBA00035108"/>
    </source>
</evidence>
<comment type="similarity">
    <text evidence="3">Belongs to the gas vesicle GvpF/GvpL family.</text>
</comment>
<comment type="subcellular location">
    <subcellularLocation>
        <location evidence="2">Gas vesicle</location>
    </subcellularLocation>
</comment>
<sequence length="243" mass="26704">MTATYVYGLVAAGTTLPEDLVGLGPSGRVSLVEHDGVAAIVGDVPDRPLGTRDDLTAHEAVVDTVAAATTVLPMRFPAVVEDSQVIDELLAPHQDRFLRALEQLDGMVQYSLKGRYVEEVLLKEIVEEEPAVAELQERIRGVSEDASYYDRVKLGEIVAKAMEERRDVDANDILDRISPFAEQASPTTPPQPDEVVDIAFLVRRDGVEQFESEVEELGADTHEWLRLRLLGPLAPYDFVPAAE</sequence>
<evidence type="ECO:0000256" key="1">
    <source>
        <dbReference type="ARBA" id="ARBA00022987"/>
    </source>
</evidence>
<protein>
    <submittedName>
        <fullName evidence="4">GvpL/GvpF family gas vesicle protein</fullName>
    </submittedName>
</protein>
<reference evidence="5" key="1">
    <citation type="journal article" date="2019" name="Int. J. Syst. Evol. Microbiol.">
        <title>The Global Catalogue of Microorganisms (GCM) 10K type strain sequencing project: providing services to taxonomists for standard genome sequencing and annotation.</title>
        <authorList>
            <consortium name="The Broad Institute Genomics Platform"/>
            <consortium name="The Broad Institute Genome Sequencing Center for Infectious Disease"/>
            <person name="Wu L."/>
            <person name="Ma J."/>
        </authorList>
    </citation>
    <scope>NUCLEOTIDE SEQUENCE [LARGE SCALE GENOMIC DNA]</scope>
    <source>
        <strain evidence="5">CCUG 49018</strain>
    </source>
</reference>
<dbReference type="PANTHER" id="PTHR36852:SF1">
    <property type="entry name" value="PROTEIN GVPL 2"/>
    <property type="match status" value="1"/>
</dbReference>
<dbReference type="PANTHER" id="PTHR36852">
    <property type="entry name" value="PROTEIN GVPL 2"/>
    <property type="match status" value="1"/>
</dbReference>
<gene>
    <name evidence="4" type="ORF">ACFQ34_13025</name>
</gene>
<organism evidence="4 5">
    <name type="scientific">Pseudonocardia benzenivorans</name>
    <dbReference type="NCBI Taxonomy" id="228005"/>
    <lineage>
        <taxon>Bacteria</taxon>
        <taxon>Bacillati</taxon>
        <taxon>Actinomycetota</taxon>
        <taxon>Actinomycetes</taxon>
        <taxon>Pseudonocardiales</taxon>
        <taxon>Pseudonocardiaceae</taxon>
        <taxon>Pseudonocardia</taxon>
    </lineage>
</organism>
<keyword evidence="1" id="KW-0304">Gas vesicle</keyword>
<proteinExistence type="inferred from homology"/>
<dbReference type="Proteomes" id="UP001597182">
    <property type="component" value="Unassembled WGS sequence"/>
</dbReference>
<name>A0ABW3VHK6_9PSEU</name>
<dbReference type="RefSeq" id="WP_346089900.1">
    <property type="nucleotide sequence ID" value="NZ_BAABKS010000005.1"/>
</dbReference>
<evidence type="ECO:0000256" key="3">
    <source>
        <dbReference type="ARBA" id="ARBA00035643"/>
    </source>
</evidence>
<dbReference type="Pfam" id="PF06386">
    <property type="entry name" value="GvpL_GvpF"/>
    <property type="match status" value="1"/>
</dbReference>
<accession>A0ABW3VHK6</accession>
<evidence type="ECO:0000313" key="4">
    <source>
        <dbReference type="EMBL" id="MFD1234205.1"/>
    </source>
</evidence>
<comment type="caution">
    <text evidence="4">The sequence shown here is derived from an EMBL/GenBank/DDBJ whole genome shotgun (WGS) entry which is preliminary data.</text>
</comment>
<keyword evidence="5" id="KW-1185">Reference proteome</keyword>